<keyword evidence="3 9" id="KW-0645">Protease</keyword>
<evidence type="ECO:0000256" key="4">
    <source>
        <dbReference type="ARBA" id="ARBA00022692"/>
    </source>
</evidence>
<dbReference type="AlphaFoldDB" id="A0A2K8L1Q8"/>
<feature type="active site" evidence="9">
    <location>
        <position position="142"/>
    </location>
</feature>
<dbReference type="Pfam" id="PF01252">
    <property type="entry name" value="Peptidase_A8"/>
    <property type="match status" value="1"/>
</dbReference>
<evidence type="ECO:0000313" key="12">
    <source>
        <dbReference type="Proteomes" id="UP000231637"/>
    </source>
</evidence>
<comment type="caution">
    <text evidence="9">Lacks conserved residue(s) required for the propagation of feature annotation.</text>
</comment>
<evidence type="ECO:0000256" key="10">
    <source>
        <dbReference type="RuleBase" id="RU004181"/>
    </source>
</evidence>
<accession>A0A2K8L1Q8</accession>
<dbReference type="PANTHER" id="PTHR33695:SF1">
    <property type="entry name" value="LIPOPROTEIN SIGNAL PEPTIDASE"/>
    <property type="match status" value="1"/>
</dbReference>
<evidence type="ECO:0000256" key="6">
    <source>
        <dbReference type="ARBA" id="ARBA00022801"/>
    </source>
</evidence>
<feature type="transmembrane region" description="Helical" evidence="9">
    <location>
        <begin position="64"/>
        <end position="84"/>
    </location>
</feature>
<dbReference type="EMBL" id="CP018800">
    <property type="protein sequence ID" value="ATX81260.1"/>
    <property type="molecule type" value="Genomic_DNA"/>
</dbReference>
<keyword evidence="7 9" id="KW-1133">Transmembrane helix</keyword>
<dbReference type="Proteomes" id="UP000231637">
    <property type="component" value="Chromosome"/>
</dbReference>
<keyword evidence="6 9" id="KW-0378">Hydrolase</keyword>
<evidence type="ECO:0000256" key="8">
    <source>
        <dbReference type="ARBA" id="ARBA00023136"/>
    </source>
</evidence>
<organism evidence="11 12">
    <name type="scientific">Mariprofundus ferrinatatus</name>
    <dbReference type="NCBI Taxonomy" id="1921087"/>
    <lineage>
        <taxon>Bacteria</taxon>
        <taxon>Pseudomonadati</taxon>
        <taxon>Pseudomonadota</taxon>
        <taxon>Candidatius Mariprofundia</taxon>
        <taxon>Mariprofundales</taxon>
        <taxon>Mariprofundaceae</taxon>
        <taxon>Mariprofundus</taxon>
    </lineage>
</organism>
<evidence type="ECO:0000313" key="11">
    <source>
        <dbReference type="EMBL" id="ATX81260.1"/>
    </source>
</evidence>
<dbReference type="InterPro" id="IPR001872">
    <property type="entry name" value="Peptidase_A8"/>
</dbReference>
<dbReference type="GO" id="GO:0005886">
    <property type="term" value="C:plasma membrane"/>
    <property type="evidence" value="ECO:0007669"/>
    <property type="project" value="UniProtKB-SubCell"/>
</dbReference>
<protein>
    <recommendedName>
        <fullName evidence="9">Lipoprotein signal peptidase</fullName>
        <ecNumber evidence="9">3.4.23.36</ecNumber>
    </recommendedName>
    <alternativeName>
        <fullName evidence="9">Prolipoprotein signal peptidase</fullName>
    </alternativeName>
    <alternativeName>
        <fullName evidence="9">Signal peptidase II</fullName>
        <shortName evidence="9">SPase II</shortName>
    </alternativeName>
</protein>
<feature type="transmembrane region" description="Helical" evidence="9">
    <location>
        <begin position="91"/>
        <end position="110"/>
    </location>
</feature>
<dbReference type="GO" id="GO:0006508">
    <property type="term" value="P:proteolysis"/>
    <property type="evidence" value="ECO:0007669"/>
    <property type="project" value="UniProtKB-KW"/>
</dbReference>
<reference evidence="11 12" key="1">
    <citation type="submission" date="2016-12" db="EMBL/GenBank/DDBJ databases">
        <title>Isolation and genomic insights into novel planktonic Zetaproteobacteria from stratified waters of the Chesapeake Bay.</title>
        <authorList>
            <person name="McAllister S.M."/>
            <person name="Kato S."/>
            <person name="Chan C.S."/>
            <person name="Chiu B.K."/>
            <person name="Field E.K."/>
        </authorList>
    </citation>
    <scope>NUCLEOTIDE SEQUENCE [LARGE SCALE GENOMIC DNA]</scope>
    <source>
        <strain evidence="11 12">CP-8</strain>
    </source>
</reference>
<name>A0A2K8L1Q8_9PROT</name>
<keyword evidence="4 9" id="KW-0812">Transmembrane</keyword>
<dbReference type="UniPathway" id="UPA00665"/>
<keyword evidence="8 9" id="KW-0472">Membrane</keyword>
<comment type="subcellular location">
    <subcellularLocation>
        <location evidence="9">Cell membrane</location>
        <topology evidence="9">Multi-pass membrane protein</topology>
    </subcellularLocation>
</comment>
<dbReference type="RefSeq" id="WP_100264746.1">
    <property type="nucleotide sequence ID" value="NZ_CP018800.1"/>
</dbReference>
<evidence type="ECO:0000256" key="1">
    <source>
        <dbReference type="ARBA" id="ARBA00006139"/>
    </source>
</evidence>
<evidence type="ECO:0000256" key="5">
    <source>
        <dbReference type="ARBA" id="ARBA00022750"/>
    </source>
</evidence>
<evidence type="ECO:0000256" key="3">
    <source>
        <dbReference type="ARBA" id="ARBA00022670"/>
    </source>
</evidence>
<dbReference type="GO" id="GO:0004190">
    <property type="term" value="F:aspartic-type endopeptidase activity"/>
    <property type="evidence" value="ECO:0007669"/>
    <property type="project" value="UniProtKB-UniRule"/>
</dbReference>
<dbReference type="PRINTS" id="PR00781">
    <property type="entry name" value="LIPOSIGPTASE"/>
</dbReference>
<keyword evidence="5 9" id="KW-0064">Aspartyl protease</keyword>
<comment type="function">
    <text evidence="9">This protein specifically catalyzes the removal of signal peptides from prolipoproteins.</text>
</comment>
<comment type="pathway">
    <text evidence="9">Protein modification; lipoprotein biosynthesis (signal peptide cleavage).</text>
</comment>
<comment type="catalytic activity">
    <reaction evidence="9">
        <text>Release of signal peptides from bacterial membrane prolipoproteins. Hydrolyzes -Xaa-Yaa-Zaa-|-(S,diacylglyceryl)Cys-, in which Xaa is hydrophobic (preferably Leu), and Yaa (Ala or Ser) and Zaa (Gly or Ala) have small, neutral side chains.</text>
        <dbReference type="EC" id="3.4.23.36"/>
    </reaction>
</comment>
<dbReference type="HAMAP" id="MF_00161">
    <property type="entry name" value="LspA"/>
    <property type="match status" value="1"/>
</dbReference>
<evidence type="ECO:0000256" key="2">
    <source>
        <dbReference type="ARBA" id="ARBA00022475"/>
    </source>
</evidence>
<evidence type="ECO:0000256" key="9">
    <source>
        <dbReference type="HAMAP-Rule" id="MF_00161"/>
    </source>
</evidence>
<keyword evidence="12" id="KW-1185">Reference proteome</keyword>
<comment type="similarity">
    <text evidence="1 9 10">Belongs to the peptidase A8 family.</text>
</comment>
<dbReference type="NCBIfam" id="TIGR00077">
    <property type="entry name" value="lspA"/>
    <property type="match status" value="1"/>
</dbReference>
<feature type="transmembrane region" description="Helical" evidence="9">
    <location>
        <begin position="133"/>
        <end position="154"/>
    </location>
</feature>
<dbReference type="OrthoDB" id="5295380at2"/>
<dbReference type="PANTHER" id="PTHR33695">
    <property type="entry name" value="LIPOPROTEIN SIGNAL PEPTIDASE"/>
    <property type="match status" value="1"/>
</dbReference>
<proteinExistence type="inferred from homology"/>
<sequence length="160" mass="18694">MTKRRTLLQITLFALLVAADQISKWWIQQPDFHAFVVIEGYFNIVRAYNYGVAFSMFANLPDAWRVYLLLGVTIGIAIAVLFWWWQERRRYGITSWLLVLILAGAVGNIWDRMQLGYVVDFVDWYVRTNGNEYHWPAFNVADACISVSVVLLLITSFRHR</sequence>
<dbReference type="KEGG" id="mfn:Ga0123462_0385"/>
<feature type="active site" evidence="9">
    <location>
        <position position="120"/>
    </location>
</feature>
<keyword evidence="2 9" id="KW-1003">Cell membrane</keyword>
<gene>
    <name evidence="9" type="primary">lspA</name>
    <name evidence="11" type="ORF">Ga0123462_0385</name>
</gene>
<dbReference type="EC" id="3.4.23.36" evidence="9"/>
<evidence type="ECO:0000256" key="7">
    <source>
        <dbReference type="ARBA" id="ARBA00022989"/>
    </source>
</evidence>